<evidence type="ECO:0000313" key="3">
    <source>
        <dbReference type="Proteomes" id="UP000319219"/>
    </source>
</evidence>
<evidence type="ECO:0000256" key="1">
    <source>
        <dbReference type="SAM" id="SignalP"/>
    </source>
</evidence>
<feature type="signal peptide" evidence="1">
    <location>
        <begin position="1"/>
        <end position="22"/>
    </location>
</feature>
<dbReference type="RefSeq" id="WP_063206878.1">
    <property type="nucleotide sequence ID" value="NZ_VIJZ01000010.1"/>
</dbReference>
<comment type="caution">
    <text evidence="2">The sequence shown here is derived from an EMBL/GenBank/DDBJ whole genome shotgun (WGS) entry which is preliminary data.</text>
</comment>
<name>A0ABY3AZN5_9BACL</name>
<protein>
    <recommendedName>
        <fullName evidence="4">LysM domain-containing protein</fullName>
    </recommendedName>
</protein>
<evidence type="ECO:0008006" key="4">
    <source>
        <dbReference type="Google" id="ProtNLM"/>
    </source>
</evidence>
<dbReference type="EMBL" id="VIJZ01000010">
    <property type="protein sequence ID" value="TQR96857.1"/>
    <property type="molecule type" value="Genomic_DNA"/>
</dbReference>
<keyword evidence="3" id="KW-1185">Reference proteome</keyword>
<proteinExistence type="predicted"/>
<keyword evidence="1" id="KW-0732">Signal</keyword>
<feature type="chain" id="PRO_5046092824" description="LysM domain-containing protein" evidence="1">
    <location>
        <begin position="23"/>
        <end position="133"/>
    </location>
</feature>
<organism evidence="2 3">
    <name type="scientific">Paenibacillus ottowii</name>
    <dbReference type="NCBI Taxonomy" id="2315729"/>
    <lineage>
        <taxon>Bacteria</taxon>
        <taxon>Bacillati</taxon>
        <taxon>Bacillota</taxon>
        <taxon>Bacilli</taxon>
        <taxon>Bacillales</taxon>
        <taxon>Paenibacillaceae</taxon>
        <taxon>Paenibacillus</taxon>
    </lineage>
</organism>
<reference evidence="2 3" key="1">
    <citation type="submission" date="2019-07" db="EMBL/GenBank/DDBJ databases">
        <title>Paenibacillus ottowii sp. nov. isolated from a fermentation system processing bovine manure.</title>
        <authorList>
            <person name="Velazquez L.F."/>
            <person name="Rajbanshi S."/>
            <person name="Guan S."/>
            <person name="Hinchee M."/>
            <person name="Welsh A."/>
        </authorList>
    </citation>
    <scope>NUCLEOTIDE SEQUENCE [LARGE SCALE GENOMIC DNA]</scope>
    <source>
        <strain evidence="2 3">MS2379</strain>
    </source>
</reference>
<dbReference type="Proteomes" id="UP000319219">
    <property type="component" value="Unassembled WGS sequence"/>
</dbReference>
<sequence>MNRKRMLVICTLLLALSIGQSSTWGSRANAAALAPEKALQVQDNEASKDDDDLLRTLGISSDEELYDALYNGQTLADIAQAHNQDAQAIVDLQVAQLTEQLDQRLANNSITPEQYQAHKAELTQVVAKSVFGL</sequence>
<evidence type="ECO:0000313" key="2">
    <source>
        <dbReference type="EMBL" id="TQR96857.1"/>
    </source>
</evidence>
<gene>
    <name evidence="2" type="ORF">FKV70_21275</name>
</gene>
<accession>A0ABY3AZN5</accession>